<proteinExistence type="predicted"/>
<gene>
    <name evidence="1" type="ORF">DV515_00004267</name>
</gene>
<dbReference type="AlphaFoldDB" id="A0A3L8SRH2"/>
<reference evidence="1 2" key="1">
    <citation type="journal article" date="2018" name="Proc. R. Soc. B">
        <title>A non-coding region near Follistatin controls head colour polymorphism in the Gouldian finch.</title>
        <authorList>
            <person name="Toomey M.B."/>
            <person name="Marques C.I."/>
            <person name="Andrade P."/>
            <person name="Araujo P.M."/>
            <person name="Sabatino S."/>
            <person name="Gazda M.A."/>
            <person name="Afonso S."/>
            <person name="Lopes R.J."/>
            <person name="Corbo J.C."/>
            <person name="Carneiro M."/>
        </authorList>
    </citation>
    <scope>NUCLEOTIDE SEQUENCE [LARGE SCALE GENOMIC DNA]</scope>
    <source>
        <strain evidence="1">Red01</strain>
        <tissue evidence="1">Muscle</tissue>
    </source>
</reference>
<evidence type="ECO:0000313" key="1">
    <source>
        <dbReference type="EMBL" id="RLW07011.1"/>
    </source>
</evidence>
<organism evidence="1 2">
    <name type="scientific">Chloebia gouldiae</name>
    <name type="common">Gouldian finch</name>
    <name type="synonym">Erythrura gouldiae</name>
    <dbReference type="NCBI Taxonomy" id="44316"/>
    <lineage>
        <taxon>Eukaryota</taxon>
        <taxon>Metazoa</taxon>
        <taxon>Chordata</taxon>
        <taxon>Craniata</taxon>
        <taxon>Vertebrata</taxon>
        <taxon>Euteleostomi</taxon>
        <taxon>Archelosauria</taxon>
        <taxon>Archosauria</taxon>
        <taxon>Dinosauria</taxon>
        <taxon>Saurischia</taxon>
        <taxon>Theropoda</taxon>
        <taxon>Coelurosauria</taxon>
        <taxon>Aves</taxon>
        <taxon>Neognathae</taxon>
        <taxon>Neoaves</taxon>
        <taxon>Telluraves</taxon>
        <taxon>Australaves</taxon>
        <taxon>Passeriformes</taxon>
        <taxon>Passeroidea</taxon>
        <taxon>Passeridae</taxon>
        <taxon>Chloebia</taxon>
    </lineage>
</organism>
<comment type="caution">
    <text evidence="1">The sequence shown here is derived from an EMBL/GenBank/DDBJ whole genome shotgun (WGS) entry which is preliminary data.</text>
</comment>
<accession>A0A3L8SRH2</accession>
<dbReference type="EMBL" id="QUSF01000008">
    <property type="protein sequence ID" value="RLW07011.1"/>
    <property type="molecule type" value="Genomic_DNA"/>
</dbReference>
<protein>
    <submittedName>
        <fullName evidence="1">Uncharacterized protein</fullName>
    </submittedName>
</protein>
<sequence length="114" mass="12704">MRSVREEVLIHILWHEVPDGVGQLKQVFRVPAARPSGAQDLVRDVLERRGAQVVGVVMGADVQQHVKGLHRRVLRVEDDRGGPVAALLPEIQPLQVYGGVTWLQVIYRILTSMA</sequence>
<dbReference type="Proteomes" id="UP000276834">
    <property type="component" value="Unassembled WGS sequence"/>
</dbReference>
<keyword evidence="2" id="KW-1185">Reference proteome</keyword>
<evidence type="ECO:0000313" key="2">
    <source>
        <dbReference type="Proteomes" id="UP000276834"/>
    </source>
</evidence>
<name>A0A3L8SRH2_CHLGU</name>